<proteinExistence type="predicted"/>
<keyword evidence="3" id="KW-1185">Reference proteome</keyword>
<evidence type="ECO:0008006" key="4">
    <source>
        <dbReference type="Google" id="ProtNLM"/>
    </source>
</evidence>
<comment type="caution">
    <text evidence="2">The sequence shown here is derived from an EMBL/GenBank/DDBJ whole genome shotgun (WGS) entry which is preliminary data.</text>
</comment>
<protein>
    <recommendedName>
        <fullName evidence="4">Secreted protein</fullName>
    </recommendedName>
</protein>
<dbReference type="OrthoDB" id="3544191at2"/>
<dbReference type="AlphaFoldDB" id="A0A5S4F4B9"/>
<dbReference type="EMBL" id="VCKX01000500">
    <property type="protein sequence ID" value="TMR10886.1"/>
    <property type="molecule type" value="Genomic_DNA"/>
</dbReference>
<organism evidence="2 3">
    <name type="scientific">Nonomuraea zeae</name>
    <dbReference type="NCBI Taxonomy" id="1642303"/>
    <lineage>
        <taxon>Bacteria</taxon>
        <taxon>Bacillati</taxon>
        <taxon>Actinomycetota</taxon>
        <taxon>Actinomycetes</taxon>
        <taxon>Streptosporangiales</taxon>
        <taxon>Streptosporangiaceae</taxon>
        <taxon>Nonomuraea</taxon>
    </lineage>
</organism>
<evidence type="ECO:0000256" key="1">
    <source>
        <dbReference type="SAM" id="SignalP"/>
    </source>
</evidence>
<dbReference type="RefSeq" id="WP_138698704.1">
    <property type="nucleotide sequence ID" value="NZ_JBHSAZ010000112.1"/>
</dbReference>
<sequence length="68" mass="6662">MHRPAQLLVATVLAAGGLLVAVPAAHAVVDPAVIAECLTASVGDVTHLVDPTAPGVPAEVPAVHCLAP</sequence>
<accession>A0A5S4F4B9</accession>
<dbReference type="Proteomes" id="UP000306628">
    <property type="component" value="Unassembled WGS sequence"/>
</dbReference>
<keyword evidence="1" id="KW-0732">Signal</keyword>
<evidence type="ECO:0000313" key="2">
    <source>
        <dbReference type="EMBL" id="TMR10886.1"/>
    </source>
</evidence>
<evidence type="ECO:0000313" key="3">
    <source>
        <dbReference type="Proteomes" id="UP000306628"/>
    </source>
</evidence>
<feature type="chain" id="PRO_5024449423" description="Secreted protein" evidence="1">
    <location>
        <begin position="28"/>
        <end position="68"/>
    </location>
</feature>
<gene>
    <name evidence="2" type="ORF">ETD85_59955</name>
</gene>
<feature type="signal peptide" evidence="1">
    <location>
        <begin position="1"/>
        <end position="27"/>
    </location>
</feature>
<name>A0A5S4F4B9_9ACTN</name>
<reference evidence="2 3" key="1">
    <citation type="submission" date="2019-05" db="EMBL/GenBank/DDBJ databases">
        <title>Draft genome sequence of Nonomuraea zeae DSM 100528.</title>
        <authorList>
            <person name="Saricaoglu S."/>
            <person name="Isik K."/>
        </authorList>
    </citation>
    <scope>NUCLEOTIDE SEQUENCE [LARGE SCALE GENOMIC DNA]</scope>
    <source>
        <strain evidence="2 3">DSM 100528</strain>
    </source>
</reference>